<sequence length="81" mass="10153">MGLKNFNGTGVGFVVFFFRIWHWLRFWGGMGFWCFFPLFWFCFLAYCFGKTRHAFEFSGPRCRWWMRSWCRPWMGIWCSFW</sequence>
<name>A0ABM4W1D3_COFAR</name>
<protein>
    <submittedName>
        <fullName evidence="3">Uncharacterized protein isoform X3</fullName>
    </submittedName>
</protein>
<dbReference type="RefSeq" id="XP_071925598.1">
    <property type="nucleotide sequence ID" value="XM_072069497.1"/>
</dbReference>
<feature type="transmembrane region" description="Helical" evidence="1">
    <location>
        <begin position="30"/>
        <end position="48"/>
    </location>
</feature>
<keyword evidence="1" id="KW-1133">Transmembrane helix</keyword>
<evidence type="ECO:0000256" key="1">
    <source>
        <dbReference type="SAM" id="Phobius"/>
    </source>
</evidence>
<evidence type="ECO:0000313" key="2">
    <source>
        <dbReference type="Proteomes" id="UP001652660"/>
    </source>
</evidence>
<reference evidence="3" key="1">
    <citation type="submission" date="2025-08" db="UniProtKB">
        <authorList>
            <consortium name="RefSeq"/>
        </authorList>
    </citation>
    <scope>IDENTIFICATION</scope>
    <source>
        <tissue evidence="3">Leaves</tissue>
    </source>
</reference>
<organism evidence="2 3">
    <name type="scientific">Coffea arabica</name>
    <name type="common">Arabian coffee</name>
    <dbReference type="NCBI Taxonomy" id="13443"/>
    <lineage>
        <taxon>Eukaryota</taxon>
        <taxon>Viridiplantae</taxon>
        <taxon>Streptophyta</taxon>
        <taxon>Embryophyta</taxon>
        <taxon>Tracheophyta</taxon>
        <taxon>Spermatophyta</taxon>
        <taxon>Magnoliopsida</taxon>
        <taxon>eudicotyledons</taxon>
        <taxon>Gunneridae</taxon>
        <taxon>Pentapetalae</taxon>
        <taxon>asterids</taxon>
        <taxon>lamiids</taxon>
        <taxon>Gentianales</taxon>
        <taxon>Rubiaceae</taxon>
        <taxon>Ixoroideae</taxon>
        <taxon>Gardenieae complex</taxon>
        <taxon>Bertiereae - Coffeeae clade</taxon>
        <taxon>Coffeeae</taxon>
        <taxon>Coffea</taxon>
    </lineage>
</organism>
<accession>A0ABM4W1D3</accession>
<keyword evidence="1" id="KW-0812">Transmembrane</keyword>
<dbReference type="Proteomes" id="UP001652660">
    <property type="component" value="Chromosome 10c"/>
</dbReference>
<gene>
    <name evidence="3" type="primary">LOC140003846</name>
</gene>
<keyword evidence="1" id="KW-0472">Membrane</keyword>
<proteinExistence type="predicted"/>
<keyword evidence="2" id="KW-1185">Reference proteome</keyword>
<evidence type="ECO:0000313" key="3">
    <source>
        <dbReference type="RefSeq" id="XP_071925598.1"/>
    </source>
</evidence>
<dbReference type="GeneID" id="140003846"/>